<feature type="transmembrane region" description="Helical" evidence="1">
    <location>
        <begin position="25"/>
        <end position="46"/>
    </location>
</feature>
<name>A0AAE3GXJ1_9CYAN</name>
<sequence>MINQSQPLPQPPMEKTRFQQLMSSLYQTPIALAVLLLGLILTGFSWQYTKRSVERETTALLNDQVNEATVSIKNRIQVYLNTFYAGKGFWISENLICDRIF</sequence>
<organism evidence="2 3">
    <name type="scientific">Limnofasciculus baicalensis BBK-W-15</name>
    <dbReference type="NCBI Taxonomy" id="2699891"/>
    <lineage>
        <taxon>Bacteria</taxon>
        <taxon>Bacillati</taxon>
        <taxon>Cyanobacteriota</taxon>
        <taxon>Cyanophyceae</taxon>
        <taxon>Coleofasciculales</taxon>
        <taxon>Coleofasciculaceae</taxon>
        <taxon>Limnofasciculus</taxon>
        <taxon>Limnofasciculus baicalensis</taxon>
    </lineage>
</organism>
<accession>A0AAE3GXJ1</accession>
<comment type="caution">
    <text evidence="2">The sequence shown here is derived from an EMBL/GenBank/DDBJ whole genome shotgun (WGS) entry which is preliminary data.</text>
</comment>
<protein>
    <submittedName>
        <fullName evidence="2">Uncharacterized protein</fullName>
    </submittedName>
</protein>
<keyword evidence="1" id="KW-0472">Membrane</keyword>
<keyword evidence="1" id="KW-0812">Transmembrane</keyword>
<evidence type="ECO:0000256" key="1">
    <source>
        <dbReference type="SAM" id="Phobius"/>
    </source>
</evidence>
<keyword evidence="3" id="KW-1185">Reference proteome</keyword>
<evidence type="ECO:0000313" key="2">
    <source>
        <dbReference type="EMBL" id="MCP2731646.1"/>
    </source>
</evidence>
<dbReference type="EMBL" id="JAMZMM010000369">
    <property type="protein sequence ID" value="MCP2731646.1"/>
    <property type="molecule type" value="Genomic_DNA"/>
</dbReference>
<dbReference type="RefSeq" id="WP_254014381.1">
    <property type="nucleotide sequence ID" value="NZ_JAMZMM010000369.1"/>
</dbReference>
<gene>
    <name evidence="2" type="ORF">NJ959_24770</name>
</gene>
<keyword evidence="1" id="KW-1133">Transmembrane helix</keyword>
<proteinExistence type="predicted"/>
<dbReference type="AlphaFoldDB" id="A0AAE3GXJ1"/>
<reference evidence="2" key="1">
    <citation type="submission" date="2022-06" db="EMBL/GenBank/DDBJ databases">
        <title>New cyanobacteria of genus Symplocastrum in benthos of Lake Baikal.</title>
        <authorList>
            <person name="Sorokovikova E."/>
            <person name="Tikhonova I."/>
            <person name="Krasnopeev A."/>
            <person name="Evseev P."/>
            <person name="Gladkikh A."/>
            <person name="Belykh O."/>
        </authorList>
    </citation>
    <scope>NUCLEOTIDE SEQUENCE</scope>
    <source>
        <strain evidence="2">BBK-W-15</strain>
    </source>
</reference>
<dbReference type="Proteomes" id="UP001204953">
    <property type="component" value="Unassembled WGS sequence"/>
</dbReference>
<evidence type="ECO:0000313" key="3">
    <source>
        <dbReference type="Proteomes" id="UP001204953"/>
    </source>
</evidence>